<evidence type="ECO:0000256" key="7">
    <source>
        <dbReference type="ARBA" id="ARBA00023316"/>
    </source>
</evidence>
<keyword evidence="7" id="KW-0961">Cell wall biogenesis/degradation</keyword>
<keyword evidence="13" id="KW-1185">Reference proteome</keyword>
<feature type="region of interest" description="Disordered" evidence="8">
    <location>
        <begin position="29"/>
        <end position="156"/>
    </location>
</feature>
<gene>
    <name evidence="12" type="ORF">N0F65_004760</name>
</gene>
<dbReference type="EC" id="3.2.1.39" evidence="3"/>
<protein>
    <recommendedName>
        <fullName evidence="3">glucan endo-1,3-beta-D-glucosidase</fullName>
        <ecNumber evidence="3">3.2.1.39</ecNumber>
    </recommendedName>
</protein>
<name>A0AAV2YUV9_9STRA</name>
<keyword evidence="6" id="KW-0326">Glycosidase</keyword>
<evidence type="ECO:0000256" key="6">
    <source>
        <dbReference type="ARBA" id="ARBA00023295"/>
    </source>
</evidence>
<feature type="compositionally biased region" description="Polar residues" evidence="8">
    <location>
        <begin position="96"/>
        <end position="110"/>
    </location>
</feature>
<dbReference type="GO" id="GO:0071555">
    <property type="term" value="P:cell wall organization"/>
    <property type="evidence" value="ECO:0007669"/>
    <property type="project" value="UniProtKB-KW"/>
</dbReference>
<evidence type="ECO:0000256" key="9">
    <source>
        <dbReference type="SAM" id="SignalP"/>
    </source>
</evidence>
<feature type="domain" description="Cell wall protein YJL171C/Tos1 C-terminal" evidence="10">
    <location>
        <begin position="248"/>
        <end position="482"/>
    </location>
</feature>
<evidence type="ECO:0000256" key="4">
    <source>
        <dbReference type="ARBA" id="ARBA00022729"/>
    </source>
</evidence>
<comment type="similarity">
    <text evidence="2">Belongs to the PGA52 family.</text>
</comment>
<dbReference type="PANTHER" id="PTHR31737:SF2">
    <property type="entry name" value="PROTEIN TOS1"/>
    <property type="match status" value="1"/>
</dbReference>
<dbReference type="Proteomes" id="UP001146120">
    <property type="component" value="Unassembled WGS sequence"/>
</dbReference>
<keyword evidence="5" id="KW-0378">Hydrolase</keyword>
<reference evidence="12" key="2">
    <citation type="journal article" date="2023" name="Microbiol Resour">
        <title>Decontamination and Annotation of the Draft Genome Sequence of the Oomycete Lagenidium giganteum ARSEF 373.</title>
        <authorList>
            <person name="Morgan W.R."/>
            <person name="Tartar A."/>
        </authorList>
    </citation>
    <scope>NUCLEOTIDE SEQUENCE</scope>
    <source>
        <strain evidence="12">ARSEF 373</strain>
    </source>
</reference>
<evidence type="ECO:0000256" key="1">
    <source>
        <dbReference type="ARBA" id="ARBA00000382"/>
    </source>
</evidence>
<accession>A0AAV2YUV9</accession>
<evidence type="ECO:0000313" key="13">
    <source>
        <dbReference type="Proteomes" id="UP001146120"/>
    </source>
</evidence>
<dbReference type="InterPro" id="IPR013320">
    <property type="entry name" value="ConA-like_dom_sf"/>
</dbReference>
<feature type="compositionally biased region" description="Low complexity" evidence="8">
    <location>
        <begin position="119"/>
        <end position="135"/>
    </location>
</feature>
<feature type="signal peptide" evidence="9">
    <location>
        <begin position="1"/>
        <end position="25"/>
    </location>
</feature>
<comment type="caution">
    <text evidence="12">The sequence shown here is derived from an EMBL/GenBank/DDBJ whole genome shotgun (WGS) entry which is preliminary data.</text>
</comment>
<dbReference type="Gene3D" id="2.60.120.200">
    <property type="match status" value="1"/>
</dbReference>
<feature type="chain" id="PRO_5043954592" description="glucan endo-1,3-beta-D-glucosidase" evidence="9">
    <location>
        <begin position="26"/>
        <end position="485"/>
    </location>
</feature>
<dbReference type="EMBL" id="DAKRPA010000145">
    <property type="protein sequence ID" value="DAZ97146.1"/>
    <property type="molecule type" value="Genomic_DNA"/>
</dbReference>
<evidence type="ECO:0000256" key="3">
    <source>
        <dbReference type="ARBA" id="ARBA00012780"/>
    </source>
</evidence>
<keyword evidence="4 9" id="KW-0732">Signal</keyword>
<dbReference type="Pfam" id="PF10287">
    <property type="entry name" value="YJL171C_Tos1_C"/>
    <property type="match status" value="1"/>
</dbReference>
<dbReference type="PRINTS" id="PR01217">
    <property type="entry name" value="PRICHEXTENSN"/>
</dbReference>
<dbReference type="Pfam" id="PF10290">
    <property type="entry name" value="YJL171C_Tos1_N"/>
    <property type="match status" value="1"/>
</dbReference>
<evidence type="ECO:0000259" key="10">
    <source>
        <dbReference type="Pfam" id="PF10287"/>
    </source>
</evidence>
<dbReference type="InterPro" id="IPR018807">
    <property type="entry name" value="YJL171C/Tos1_N"/>
</dbReference>
<dbReference type="InterPro" id="IPR018805">
    <property type="entry name" value="YJL171C/Tos1_C"/>
</dbReference>
<evidence type="ECO:0000259" key="11">
    <source>
        <dbReference type="Pfam" id="PF10290"/>
    </source>
</evidence>
<evidence type="ECO:0000313" key="12">
    <source>
        <dbReference type="EMBL" id="DAZ97146.1"/>
    </source>
</evidence>
<feature type="domain" description="Cell wall protein YJL171C/Tos1 N-terminal" evidence="11">
    <location>
        <begin position="194"/>
        <end position="243"/>
    </location>
</feature>
<organism evidence="12 13">
    <name type="scientific">Lagenidium giganteum</name>
    <dbReference type="NCBI Taxonomy" id="4803"/>
    <lineage>
        <taxon>Eukaryota</taxon>
        <taxon>Sar</taxon>
        <taxon>Stramenopiles</taxon>
        <taxon>Oomycota</taxon>
        <taxon>Peronosporomycetes</taxon>
        <taxon>Pythiales</taxon>
        <taxon>Pythiaceae</taxon>
    </lineage>
</organism>
<feature type="compositionally biased region" description="Pro residues" evidence="8">
    <location>
        <begin position="136"/>
        <end position="147"/>
    </location>
</feature>
<evidence type="ECO:0000256" key="8">
    <source>
        <dbReference type="SAM" id="MobiDB-lite"/>
    </source>
</evidence>
<feature type="compositionally biased region" description="Polar residues" evidence="8">
    <location>
        <begin position="73"/>
        <end position="87"/>
    </location>
</feature>
<evidence type="ECO:0000256" key="2">
    <source>
        <dbReference type="ARBA" id="ARBA00006055"/>
    </source>
</evidence>
<sequence length="485" mass="50102">MKVYGIARALLLSSAVLAVANAGAAYDNKQNCDSGVTPAPTTVKTVTNAPQPTQGPAPVPTQGPYTPAPNTPAPSNKPVTVAPTQGPYTPAPNTPAPSSKPVTVAPTQGPYTPAPNTPAPTTKAPVTVAPTQGPYTPAPNTPAPNTPAPTSKAPVTVAPTPAPANTTAPVKPSGKSQDTCGTIKSKFGYKGKDAGGPGSYQMVTDIATCAKTTQTCSSAVSPFDDDVSVVFRGPLNIHNIAVFDGSSGAWTKVSSYEKGGKADNLVFFNNRHIDYTGKGSPSGYASEDGTSAAQQPTPFKGNLACASNPGGNSIFPSDKTGAEVHILTAKKCGQDGECKGYYNKNGMAHQGWSGSKKIFVTKVDMPNSGAPNIPAIWMLNGQIVRANQYQCNCRGMGKAGGCGELDIAEVLEKDTSMVATHYYFYDGGSAPGHDTYGKRPVDAPTTYVTIIDESYGVKVVEIGADDFDFGCGSVTNDVVQKWLEA</sequence>
<dbReference type="AlphaFoldDB" id="A0AAV2YUV9"/>
<feature type="compositionally biased region" description="Low complexity" evidence="8">
    <location>
        <begin position="36"/>
        <end position="50"/>
    </location>
</feature>
<dbReference type="SUPFAM" id="SSF49899">
    <property type="entry name" value="Concanavalin A-like lectins/glucanases"/>
    <property type="match status" value="1"/>
</dbReference>
<dbReference type="GO" id="GO:0042973">
    <property type="term" value="F:glucan endo-1,3-beta-D-glucosidase activity"/>
    <property type="evidence" value="ECO:0007669"/>
    <property type="project" value="UniProtKB-EC"/>
</dbReference>
<evidence type="ECO:0000256" key="5">
    <source>
        <dbReference type="ARBA" id="ARBA00022801"/>
    </source>
</evidence>
<feature type="compositionally biased region" description="Pro residues" evidence="8">
    <location>
        <begin position="53"/>
        <end position="72"/>
    </location>
</feature>
<proteinExistence type="inferred from homology"/>
<comment type="catalytic activity">
    <reaction evidence="1">
        <text>Hydrolysis of (1-&gt;3)-beta-D-glucosidic linkages in (1-&gt;3)-beta-D-glucans.</text>
        <dbReference type="EC" id="3.2.1.39"/>
    </reaction>
</comment>
<dbReference type="PANTHER" id="PTHR31737">
    <property type="entry name" value="PROTEIN TOS1"/>
    <property type="match status" value="1"/>
</dbReference>
<reference evidence="12" key="1">
    <citation type="submission" date="2022-11" db="EMBL/GenBank/DDBJ databases">
        <authorList>
            <person name="Morgan W.R."/>
            <person name="Tartar A."/>
        </authorList>
    </citation>
    <scope>NUCLEOTIDE SEQUENCE</scope>
    <source>
        <strain evidence="12">ARSEF 373</strain>
    </source>
</reference>